<reference evidence="3" key="1">
    <citation type="submission" date="2017-02" db="UniProtKB">
        <authorList>
            <consortium name="WormBaseParasite"/>
        </authorList>
    </citation>
    <scope>IDENTIFICATION</scope>
</reference>
<reference evidence="1 2" key="2">
    <citation type="submission" date="2018-11" db="EMBL/GenBank/DDBJ databases">
        <authorList>
            <consortium name="Pathogen Informatics"/>
        </authorList>
    </citation>
    <scope>NUCLEOTIDE SEQUENCE [LARGE SCALE GENOMIC DNA]</scope>
</reference>
<organism evidence="3">
    <name type="scientific">Hymenolepis diminuta</name>
    <name type="common">Rat tapeworm</name>
    <dbReference type="NCBI Taxonomy" id="6216"/>
    <lineage>
        <taxon>Eukaryota</taxon>
        <taxon>Metazoa</taxon>
        <taxon>Spiralia</taxon>
        <taxon>Lophotrochozoa</taxon>
        <taxon>Platyhelminthes</taxon>
        <taxon>Cestoda</taxon>
        <taxon>Eucestoda</taxon>
        <taxon>Cyclophyllidea</taxon>
        <taxon>Hymenolepididae</taxon>
        <taxon>Hymenolepis</taxon>
    </lineage>
</organism>
<dbReference type="WBParaSite" id="HDID_0000874001-mRNA-1">
    <property type="protein sequence ID" value="HDID_0000874001-mRNA-1"/>
    <property type="gene ID" value="HDID_0000874001"/>
</dbReference>
<sequence length="222" mass="23304">MHHLAAAAASNSASSGTTLTNSRHLSDYKIGASNLILDGTPINHGSTLNDQESSVIEFEARLNTLPKIPTARLGKGATALIEGDDVPSVFPPSFTVVLGNMPSYLSHRLFTSSTFQQVFSQPANSVPIQPFAAAIIAAPVDPATSGCLFYPIGETDAHSQNGITFEFQQVPTIVVGGGESIAEVDESTAAVAELTSEVPAVSMSHAEQYEEEIDESIQISTS</sequence>
<proteinExistence type="predicted"/>
<evidence type="ECO:0000313" key="2">
    <source>
        <dbReference type="Proteomes" id="UP000274504"/>
    </source>
</evidence>
<dbReference type="OrthoDB" id="6251557at2759"/>
<protein>
    <submittedName>
        <fullName evidence="1 3">Uncharacterized protein</fullName>
    </submittedName>
</protein>
<name>A0A0R3STK1_HYMDI</name>
<evidence type="ECO:0000313" key="1">
    <source>
        <dbReference type="EMBL" id="VDL61056.1"/>
    </source>
</evidence>
<dbReference type="EMBL" id="UYSG01011134">
    <property type="protein sequence ID" value="VDL61056.1"/>
    <property type="molecule type" value="Genomic_DNA"/>
</dbReference>
<accession>A0A0R3STK1</accession>
<evidence type="ECO:0000313" key="3">
    <source>
        <dbReference type="WBParaSite" id="HDID_0000874001-mRNA-1"/>
    </source>
</evidence>
<gene>
    <name evidence="1" type="ORF">HDID_LOCUS8738</name>
</gene>
<dbReference type="AlphaFoldDB" id="A0A0R3STK1"/>
<dbReference type="Proteomes" id="UP000274504">
    <property type="component" value="Unassembled WGS sequence"/>
</dbReference>